<protein>
    <recommendedName>
        <fullName evidence="3">DUF4408 domain-containing protein</fullName>
    </recommendedName>
</protein>
<dbReference type="PANTHER" id="PTHR35762:SF2">
    <property type="entry name" value="TRANSMEMBRANE PROTEIN"/>
    <property type="match status" value="1"/>
</dbReference>
<keyword evidence="2" id="KW-0812">Transmembrane</keyword>
<accession>A0A8T3BF50</accession>
<name>A0A8T3BF50_DENNO</name>
<evidence type="ECO:0000313" key="5">
    <source>
        <dbReference type="Proteomes" id="UP000829196"/>
    </source>
</evidence>
<keyword evidence="2" id="KW-1133">Transmembrane helix</keyword>
<evidence type="ECO:0000256" key="2">
    <source>
        <dbReference type="SAM" id="Phobius"/>
    </source>
</evidence>
<sequence length="168" mass="19318">MDPILIEKLQAIKRSKNKKQLLLPRFIKFLLSVFSLGLFLSSPLWLPSSLSIIKMAEAMAFGPKGLFVVCNIIVVVLVSESKLSNKSSMKPDIYQEYVNRNRSIQKLSGKRYNDEADMDIEKREGEVEEEADEEGYEELEELNKRVEDFIARVNKQRKLEAKLIDCCS</sequence>
<evidence type="ECO:0000259" key="3">
    <source>
        <dbReference type="Pfam" id="PF14364"/>
    </source>
</evidence>
<dbReference type="PANTHER" id="PTHR35762">
    <property type="entry name" value="TRANSMEMBRANE PROTEIN"/>
    <property type="match status" value="1"/>
</dbReference>
<dbReference type="AlphaFoldDB" id="A0A8T3BF50"/>
<dbReference type="Proteomes" id="UP000829196">
    <property type="component" value="Unassembled WGS sequence"/>
</dbReference>
<feature type="transmembrane region" description="Helical" evidence="2">
    <location>
        <begin position="58"/>
        <end position="79"/>
    </location>
</feature>
<keyword evidence="1" id="KW-0175">Coiled coil</keyword>
<proteinExistence type="predicted"/>
<comment type="caution">
    <text evidence="4">The sequence shown here is derived from an EMBL/GenBank/DDBJ whole genome shotgun (WGS) entry which is preliminary data.</text>
</comment>
<feature type="coiled-coil region" evidence="1">
    <location>
        <begin position="113"/>
        <end position="159"/>
    </location>
</feature>
<feature type="domain" description="DUF4408" evidence="3">
    <location>
        <begin position="60"/>
        <end position="83"/>
    </location>
</feature>
<evidence type="ECO:0000313" key="4">
    <source>
        <dbReference type="EMBL" id="KAI0510545.1"/>
    </source>
</evidence>
<reference evidence="4" key="1">
    <citation type="journal article" date="2022" name="Front. Genet.">
        <title>Chromosome-Scale Assembly of the Dendrobium nobile Genome Provides Insights Into the Molecular Mechanism of the Biosynthesis of the Medicinal Active Ingredient of Dendrobium.</title>
        <authorList>
            <person name="Xu Q."/>
            <person name="Niu S.-C."/>
            <person name="Li K.-L."/>
            <person name="Zheng P.-J."/>
            <person name="Zhang X.-J."/>
            <person name="Jia Y."/>
            <person name="Liu Y."/>
            <person name="Niu Y.-X."/>
            <person name="Yu L.-H."/>
            <person name="Chen D.-F."/>
            <person name="Zhang G.-Q."/>
        </authorList>
    </citation>
    <scope>NUCLEOTIDE SEQUENCE</scope>
    <source>
        <tissue evidence="4">Leaf</tissue>
    </source>
</reference>
<feature type="transmembrane region" description="Helical" evidence="2">
    <location>
        <begin position="21"/>
        <end position="46"/>
    </location>
</feature>
<keyword evidence="5" id="KW-1185">Reference proteome</keyword>
<dbReference type="SMR" id="A0A8T3BF50"/>
<dbReference type="InterPro" id="IPR025520">
    <property type="entry name" value="DUF4408"/>
</dbReference>
<dbReference type="Pfam" id="PF14364">
    <property type="entry name" value="DUF4408"/>
    <property type="match status" value="1"/>
</dbReference>
<gene>
    <name evidence="4" type="ORF">KFK09_011149</name>
</gene>
<dbReference type="OrthoDB" id="781735at2759"/>
<keyword evidence="2" id="KW-0472">Membrane</keyword>
<dbReference type="EMBL" id="JAGYWB010000009">
    <property type="protein sequence ID" value="KAI0510545.1"/>
    <property type="molecule type" value="Genomic_DNA"/>
</dbReference>
<evidence type="ECO:0000256" key="1">
    <source>
        <dbReference type="SAM" id="Coils"/>
    </source>
</evidence>
<organism evidence="4 5">
    <name type="scientific">Dendrobium nobile</name>
    <name type="common">Orchid</name>
    <dbReference type="NCBI Taxonomy" id="94219"/>
    <lineage>
        <taxon>Eukaryota</taxon>
        <taxon>Viridiplantae</taxon>
        <taxon>Streptophyta</taxon>
        <taxon>Embryophyta</taxon>
        <taxon>Tracheophyta</taxon>
        <taxon>Spermatophyta</taxon>
        <taxon>Magnoliopsida</taxon>
        <taxon>Liliopsida</taxon>
        <taxon>Asparagales</taxon>
        <taxon>Orchidaceae</taxon>
        <taxon>Epidendroideae</taxon>
        <taxon>Malaxideae</taxon>
        <taxon>Dendrobiinae</taxon>
        <taxon>Dendrobium</taxon>
    </lineage>
</organism>